<keyword evidence="3" id="KW-0597">Phosphoprotein</keyword>
<dbReference type="Pfam" id="PF00512">
    <property type="entry name" value="HisKA"/>
    <property type="match status" value="1"/>
</dbReference>
<name>A0A842I3U6_9SPHN</name>
<dbReference type="Gene3D" id="1.10.287.130">
    <property type="match status" value="1"/>
</dbReference>
<comment type="caution">
    <text evidence="11">The sequence shown here is derived from an EMBL/GenBank/DDBJ whole genome shotgun (WGS) entry which is preliminary data.</text>
</comment>
<keyword evidence="5" id="KW-0547">Nucleotide-binding</keyword>
<dbReference type="Gene3D" id="3.30.450.20">
    <property type="entry name" value="PAS domain"/>
    <property type="match status" value="1"/>
</dbReference>
<dbReference type="AlphaFoldDB" id="A0A842I3U6"/>
<dbReference type="SUPFAM" id="SSF47384">
    <property type="entry name" value="Homodimeric domain of signal transducing histidine kinase"/>
    <property type="match status" value="1"/>
</dbReference>
<evidence type="ECO:0000313" key="11">
    <source>
        <dbReference type="EMBL" id="MBC2779160.1"/>
    </source>
</evidence>
<keyword evidence="8" id="KW-0902">Two-component regulatory system</keyword>
<dbReference type="GO" id="GO:0000155">
    <property type="term" value="F:phosphorelay sensor kinase activity"/>
    <property type="evidence" value="ECO:0007669"/>
    <property type="project" value="InterPro"/>
</dbReference>
<evidence type="ECO:0000256" key="7">
    <source>
        <dbReference type="ARBA" id="ARBA00022840"/>
    </source>
</evidence>
<evidence type="ECO:0000259" key="10">
    <source>
        <dbReference type="PROSITE" id="PS50109"/>
    </source>
</evidence>
<dbReference type="PRINTS" id="PR00344">
    <property type="entry name" value="BCTRLSENSOR"/>
</dbReference>
<dbReference type="InterPro" id="IPR005467">
    <property type="entry name" value="His_kinase_dom"/>
</dbReference>
<dbReference type="InterPro" id="IPR035965">
    <property type="entry name" value="PAS-like_dom_sf"/>
</dbReference>
<evidence type="ECO:0000256" key="8">
    <source>
        <dbReference type="ARBA" id="ARBA00023012"/>
    </source>
</evidence>
<keyword evidence="4" id="KW-0808">Transferase</keyword>
<dbReference type="Pfam" id="PF02518">
    <property type="entry name" value="HATPase_c"/>
    <property type="match status" value="1"/>
</dbReference>
<dbReference type="Gene3D" id="3.30.565.10">
    <property type="entry name" value="Histidine kinase-like ATPase, C-terminal domain"/>
    <property type="match status" value="1"/>
</dbReference>
<protein>
    <recommendedName>
        <fullName evidence="2">histidine kinase</fullName>
        <ecNumber evidence="2">2.7.13.3</ecNumber>
    </recommendedName>
</protein>
<dbReference type="InterPro" id="IPR004358">
    <property type="entry name" value="Sig_transdc_His_kin-like_C"/>
</dbReference>
<dbReference type="EMBL" id="JACJVJ010000003">
    <property type="protein sequence ID" value="MBC2779160.1"/>
    <property type="molecule type" value="Genomic_DNA"/>
</dbReference>
<dbReference type="FunFam" id="3.30.565.10:FF:000042">
    <property type="entry name" value="Two-component sensor histidine kinase KdpD"/>
    <property type="match status" value="1"/>
</dbReference>
<dbReference type="InterPro" id="IPR003661">
    <property type="entry name" value="HisK_dim/P_dom"/>
</dbReference>
<dbReference type="CDD" id="cd00082">
    <property type="entry name" value="HisKA"/>
    <property type="match status" value="1"/>
</dbReference>
<keyword evidence="7" id="KW-0067">ATP-binding</keyword>
<proteinExistence type="predicted"/>
<dbReference type="SMART" id="SM00388">
    <property type="entry name" value="HisKA"/>
    <property type="match status" value="1"/>
</dbReference>
<evidence type="ECO:0000256" key="4">
    <source>
        <dbReference type="ARBA" id="ARBA00022679"/>
    </source>
</evidence>
<keyword evidence="6" id="KW-0418">Kinase</keyword>
<dbReference type="PANTHER" id="PTHR43065:SF10">
    <property type="entry name" value="PEROXIDE STRESS-ACTIVATED HISTIDINE KINASE MAK3"/>
    <property type="match status" value="1"/>
</dbReference>
<dbReference type="InterPro" id="IPR036097">
    <property type="entry name" value="HisK_dim/P_sf"/>
</dbReference>
<feature type="region of interest" description="Disordered" evidence="9">
    <location>
        <begin position="1"/>
        <end position="28"/>
    </location>
</feature>
<dbReference type="PANTHER" id="PTHR43065">
    <property type="entry name" value="SENSOR HISTIDINE KINASE"/>
    <property type="match status" value="1"/>
</dbReference>
<dbReference type="RefSeq" id="WP_185802445.1">
    <property type="nucleotide sequence ID" value="NZ_JACJVJ010000003.1"/>
</dbReference>
<dbReference type="PROSITE" id="PS50109">
    <property type="entry name" value="HIS_KIN"/>
    <property type="match status" value="1"/>
</dbReference>
<sequence>MAAATLDKAAKPNGAMPRESLVPRFHEPGHAGLDEDTTAWWALDVSDARSAIAAIARGAEPHTMAAELLAAVRIVDIDLNTVHLVGPYGGRRQMIGKSITAYWPAESWPAIAELIVSAVADFPPGAARTREITSIAFDDARLSISADKNRPDLVFISIGGTVTDDRSLWAVRASEERYQKLIRHLPIALLQVDAREIGATYEKLKREGVSELGPYMDAHPKLIDAANAGVVVTEANDHAARLFGVENPSDLIGPVSFVFAASPQSARRVMAARFEGRRSLAETMKLQTFDGRLLDVEISVTYPRPPERLDVTLISIEDITDRLRTEAQLRELQADYTRAARISMLGELATSIAHEVNQPLSAIVTNAETSLRWLSRPDPNFAKVGQLTSRIAGSARQASEIVQRIRGMAVQHAPERERLDLNKIVDEALLFVRHEIESRAIELSIRLGEALPDICGDRVQLQQVIVNLLLNAVQALGHSDAARGTIDLHTAKDTEGMVTFAIHDGGPGISGNDLDHIFDSFFTTKDDGMGIGLAICQSIITAHGGAIAADNHPEGGALFRFSLPAASVD</sequence>
<dbReference type="GO" id="GO:0005524">
    <property type="term" value="F:ATP binding"/>
    <property type="evidence" value="ECO:0007669"/>
    <property type="project" value="UniProtKB-KW"/>
</dbReference>
<evidence type="ECO:0000256" key="3">
    <source>
        <dbReference type="ARBA" id="ARBA00022553"/>
    </source>
</evidence>
<dbReference type="SUPFAM" id="SSF55785">
    <property type="entry name" value="PYP-like sensor domain (PAS domain)"/>
    <property type="match status" value="1"/>
</dbReference>
<keyword evidence="12" id="KW-1185">Reference proteome</keyword>
<evidence type="ECO:0000256" key="1">
    <source>
        <dbReference type="ARBA" id="ARBA00000085"/>
    </source>
</evidence>
<dbReference type="GO" id="GO:0042802">
    <property type="term" value="F:identical protein binding"/>
    <property type="evidence" value="ECO:0007669"/>
    <property type="project" value="UniProtKB-ARBA"/>
</dbReference>
<gene>
    <name evidence="11" type="ORF">H6P80_16155</name>
</gene>
<dbReference type="SUPFAM" id="SSF55874">
    <property type="entry name" value="ATPase domain of HSP90 chaperone/DNA topoisomerase II/histidine kinase"/>
    <property type="match status" value="1"/>
</dbReference>
<accession>A0A842I3U6</accession>
<evidence type="ECO:0000256" key="6">
    <source>
        <dbReference type="ARBA" id="ARBA00022777"/>
    </source>
</evidence>
<evidence type="ECO:0000256" key="2">
    <source>
        <dbReference type="ARBA" id="ARBA00012438"/>
    </source>
</evidence>
<evidence type="ECO:0000256" key="9">
    <source>
        <dbReference type="SAM" id="MobiDB-lite"/>
    </source>
</evidence>
<organism evidence="11 12">
    <name type="scientific">Parasphingopyxis marina</name>
    <dbReference type="NCBI Taxonomy" id="2761622"/>
    <lineage>
        <taxon>Bacteria</taxon>
        <taxon>Pseudomonadati</taxon>
        <taxon>Pseudomonadota</taxon>
        <taxon>Alphaproteobacteria</taxon>
        <taxon>Sphingomonadales</taxon>
        <taxon>Sphingomonadaceae</taxon>
        <taxon>Parasphingopyxis</taxon>
    </lineage>
</organism>
<reference evidence="11 12" key="1">
    <citation type="submission" date="2020-08" db="EMBL/GenBank/DDBJ databases">
        <title>Draft genome sequence of Parasphingopyxis sp. GrpM-11.</title>
        <authorList>
            <person name="Oh J."/>
            <person name="Roh D.-H."/>
        </authorList>
    </citation>
    <scope>NUCLEOTIDE SEQUENCE [LARGE SCALE GENOMIC DNA]</scope>
    <source>
        <strain evidence="11 12">GrpM-11</strain>
    </source>
</reference>
<evidence type="ECO:0000313" key="12">
    <source>
        <dbReference type="Proteomes" id="UP000564378"/>
    </source>
</evidence>
<dbReference type="InterPro" id="IPR036890">
    <property type="entry name" value="HATPase_C_sf"/>
</dbReference>
<evidence type="ECO:0000256" key="5">
    <source>
        <dbReference type="ARBA" id="ARBA00022741"/>
    </source>
</evidence>
<comment type="catalytic activity">
    <reaction evidence="1">
        <text>ATP + protein L-histidine = ADP + protein N-phospho-L-histidine.</text>
        <dbReference type="EC" id="2.7.13.3"/>
    </reaction>
</comment>
<dbReference type="EC" id="2.7.13.3" evidence="2"/>
<dbReference type="InterPro" id="IPR003594">
    <property type="entry name" value="HATPase_dom"/>
</dbReference>
<feature type="domain" description="Histidine kinase" evidence="10">
    <location>
        <begin position="351"/>
        <end position="567"/>
    </location>
</feature>
<dbReference type="SMART" id="SM00387">
    <property type="entry name" value="HATPase_c"/>
    <property type="match status" value="1"/>
</dbReference>
<dbReference type="Proteomes" id="UP000564378">
    <property type="component" value="Unassembled WGS sequence"/>
</dbReference>